<dbReference type="PANTHER" id="PTHR40074">
    <property type="entry name" value="O-ACETYLTRANSFERASE WECH"/>
    <property type="match status" value="1"/>
</dbReference>
<dbReference type="GO" id="GO:0009246">
    <property type="term" value="P:enterobacterial common antigen biosynthetic process"/>
    <property type="evidence" value="ECO:0007669"/>
    <property type="project" value="TreeGrafter"/>
</dbReference>
<evidence type="ECO:0000256" key="1">
    <source>
        <dbReference type="ARBA" id="ARBA00004651"/>
    </source>
</evidence>
<feature type="transmembrane region" description="Helical" evidence="7">
    <location>
        <begin position="307"/>
        <end position="327"/>
    </location>
</feature>
<dbReference type="Proteomes" id="UP000185427">
    <property type="component" value="Chromosome"/>
</dbReference>
<feature type="transmembrane region" description="Helical" evidence="7">
    <location>
        <begin position="216"/>
        <end position="234"/>
    </location>
</feature>
<keyword evidence="4 7" id="KW-0812">Transmembrane</keyword>
<feature type="transmembrane region" description="Helical" evidence="7">
    <location>
        <begin position="185"/>
        <end position="204"/>
    </location>
</feature>
<dbReference type="PANTHER" id="PTHR40074:SF2">
    <property type="entry name" value="O-ACETYLTRANSFERASE WECH"/>
    <property type="match status" value="1"/>
</dbReference>
<dbReference type="Pfam" id="PF01757">
    <property type="entry name" value="Acyl_transf_3"/>
    <property type="match status" value="1"/>
</dbReference>
<feature type="transmembrane region" description="Helical" evidence="7">
    <location>
        <begin position="154"/>
        <end position="173"/>
    </location>
</feature>
<evidence type="ECO:0000313" key="11">
    <source>
        <dbReference type="Proteomes" id="UP000185427"/>
    </source>
</evidence>
<accession>A0A158SM47</accession>
<dbReference type="GO" id="GO:0005886">
    <property type="term" value="C:plasma membrane"/>
    <property type="evidence" value="ECO:0007669"/>
    <property type="project" value="UniProtKB-SubCell"/>
</dbReference>
<feature type="domain" description="Acyltransferase 3" evidence="8">
    <location>
        <begin position="6"/>
        <end position="320"/>
    </location>
</feature>
<dbReference type="OrthoDB" id="9810469at2"/>
<evidence type="ECO:0000256" key="7">
    <source>
        <dbReference type="SAM" id="Phobius"/>
    </source>
</evidence>
<feature type="transmembrane region" description="Helical" evidence="7">
    <location>
        <begin position="130"/>
        <end position="147"/>
    </location>
</feature>
<keyword evidence="5 7" id="KW-1133">Transmembrane helix</keyword>
<dbReference type="InterPro" id="IPR002656">
    <property type="entry name" value="Acyl_transf_3_dom"/>
</dbReference>
<evidence type="ECO:0000256" key="6">
    <source>
        <dbReference type="ARBA" id="ARBA00023136"/>
    </source>
</evidence>
<proteinExistence type="inferred from homology"/>
<evidence type="ECO:0000313" key="9">
    <source>
        <dbReference type="EMBL" id="APU46344.1"/>
    </source>
</evidence>
<name>A0A158SM47_LIMFE</name>
<evidence type="ECO:0000256" key="5">
    <source>
        <dbReference type="ARBA" id="ARBA00022989"/>
    </source>
</evidence>
<reference evidence="9 11" key="1">
    <citation type="submission" date="2016-12" db="EMBL/GenBank/DDBJ databases">
        <title>Complete Genome Sequence of Lactobacillus fermentum Strain SNUV175, a Probiotic for Treatment of Bacterial Vaginosis.</title>
        <authorList>
            <person name="Lee S."/>
            <person name="You H.J."/>
            <person name="Kwon B."/>
            <person name="Ko G."/>
        </authorList>
    </citation>
    <scope>NUCLEOTIDE SEQUENCE [LARGE SCALE GENOMIC DNA]</scope>
    <source>
        <strain evidence="9 11">SNUV175</strain>
    </source>
</reference>
<dbReference type="Proteomes" id="UP000653631">
    <property type="component" value="Unassembled WGS sequence"/>
</dbReference>
<feature type="transmembrane region" description="Helical" evidence="7">
    <location>
        <begin position="240"/>
        <end position="258"/>
    </location>
</feature>
<dbReference type="EMBL" id="CP019030">
    <property type="protein sequence ID" value="APU46344.1"/>
    <property type="molecule type" value="Genomic_DNA"/>
</dbReference>
<dbReference type="GO" id="GO:0016413">
    <property type="term" value="F:O-acetyltransferase activity"/>
    <property type="evidence" value="ECO:0007669"/>
    <property type="project" value="TreeGrafter"/>
</dbReference>
<dbReference type="EMBL" id="BOLH01000005">
    <property type="protein sequence ID" value="GIC71634.1"/>
    <property type="molecule type" value="Genomic_DNA"/>
</dbReference>
<sequence>MRRRLVYVDVINCMAIFFVLMLHSSQLAHATTANIPVVKETRIIQSLCIPAVYLFFMNSGATILNYRERYSTVEFFKHRILRVLVPFLVWSVLYYLYDLKWKAYPGPIPQSDPSVSHFLQAFFSNHINNTFWFFYVIVGLYVATPVLSLLSKKIMIIIVGVLFFINDLLPYFLNLAGLSVPSFSIFLGWFQYVADAEYFLMGYLIKEELLDKRIEYILIILGGITCFGSVISAWTFDRYIIFTGLSPFLYSISLYLIIKKSCENISNRKLQKVFSLFSGGSLGLYILHPIFYSWYISIMHVNWMRQLYIIGMPVVVYILGVSLIIMLKKIKPIRVILP</sequence>
<feature type="transmembrane region" description="Helical" evidence="7">
    <location>
        <begin position="270"/>
        <end position="295"/>
    </location>
</feature>
<keyword evidence="6 7" id="KW-0472">Membrane</keyword>
<protein>
    <submittedName>
        <fullName evidence="10">Membrane protein</fullName>
    </submittedName>
</protein>
<organism evidence="9 11">
    <name type="scientific">Limosilactobacillus fermentum</name>
    <name type="common">Lactobacillus fermentum</name>
    <dbReference type="NCBI Taxonomy" id="1613"/>
    <lineage>
        <taxon>Bacteria</taxon>
        <taxon>Bacillati</taxon>
        <taxon>Bacillota</taxon>
        <taxon>Bacilli</taxon>
        <taxon>Lactobacillales</taxon>
        <taxon>Lactobacillaceae</taxon>
        <taxon>Limosilactobacillus</taxon>
    </lineage>
</organism>
<evidence type="ECO:0000313" key="10">
    <source>
        <dbReference type="EMBL" id="GIC71634.1"/>
    </source>
</evidence>
<evidence type="ECO:0000259" key="8">
    <source>
        <dbReference type="Pfam" id="PF01757"/>
    </source>
</evidence>
<keyword evidence="3" id="KW-1003">Cell membrane</keyword>
<evidence type="ECO:0000256" key="4">
    <source>
        <dbReference type="ARBA" id="ARBA00022692"/>
    </source>
</evidence>
<evidence type="ECO:0000256" key="2">
    <source>
        <dbReference type="ARBA" id="ARBA00007400"/>
    </source>
</evidence>
<evidence type="ECO:0000313" key="12">
    <source>
        <dbReference type="Proteomes" id="UP000653631"/>
    </source>
</evidence>
<feature type="transmembrane region" description="Helical" evidence="7">
    <location>
        <begin position="5"/>
        <end position="23"/>
    </location>
</feature>
<gene>
    <name evidence="9" type="ORF">BUW47_07925</name>
    <name evidence="10" type="ORF">LF01B1_06490</name>
</gene>
<evidence type="ECO:0000256" key="3">
    <source>
        <dbReference type="ARBA" id="ARBA00022475"/>
    </source>
</evidence>
<comment type="subcellular location">
    <subcellularLocation>
        <location evidence="1">Cell membrane</location>
        <topology evidence="1">Multi-pass membrane protein</topology>
    </subcellularLocation>
</comment>
<feature type="transmembrane region" description="Helical" evidence="7">
    <location>
        <begin position="79"/>
        <end position="97"/>
    </location>
</feature>
<dbReference type="RefSeq" id="WP_042513860.1">
    <property type="nucleotide sequence ID" value="NZ_BOLH01000005.1"/>
</dbReference>
<comment type="similarity">
    <text evidence="2">Belongs to the acyltransferase 3 family.</text>
</comment>
<reference evidence="10 12" key="2">
    <citation type="submission" date="2021-01" db="EMBL/GenBank/DDBJ databases">
        <title>Development of a method for detection of lactic acid bacteria that cause putrefactive shochu mash.</title>
        <authorList>
            <person name="Takashita H."/>
            <person name="Fujihara E."/>
            <person name="Takayama K."/>
            <person name="Yamamoto H."/>
            <person name="Mizutani M."/>
            <person name="Kajiwara Y."/>
        </authorList>
    </citation>
    <scope>NUCLEOTIDE SEQUENCE [LARGE SCALE GENOMIC DNA]</scope>
    <source>
        <strain evidence="10 12">01-B1</strain>
    </source>
</reference>
<feature type="transmembrane region" description="Helical" evidence="7">
    <location>
        <begin position="43"/>
        <end position="67"/>
    </location>
</feature>
<dbReference type="AlphaFoldDB" id="A0A158SM47"/>